<keyword evidence="4" id="KW-1133">Transmembrane helix</keyword>
<dbReference type="PANTHER" id="PTHR37481">
    <property type="entry name" value="LIPOPOLYSACCHARIDE EXPORT SYSTEM PROTEIN LPTC"/>
    <property type="match status" value="1"/>
</dbReference>
<dbReference type="InterPro" id="IPR010664">
    <property type="entry name" value="LipoPS_assembly_LptC-rel"/>
</dbReference>
<proteinExistence type="predicted"/>
<dbReference type="InterPro" id="IPR026265">
    <property type="entry name" value="LptC"/>
</dbReference>
<dbReference type="Gene3D" id="2.60.450.10">
    <property type="entry name" value="Lipopolysaccharide (LPS) transport protein A like domain"/>
    <property type="match status" value="1"/>
</dbReference>
<keyword evidence="5" id="KW-0472">Membrane</keyword>
<evidence type="ECO:0000256" key="4">
    <source>
        <dbReference type="ARBA" id="ARBA00022989"/>
    </source>
</evidence>
<protein>
    <submittedName>
        <fullName evidence="6">LPS export ABC transporter periplasmic protein LptC</fullName>
    </submittedName>
</protein>
<dbReference type="Pfam" id="PF06835">
    <property type="entry name" value="LptC"/>
    <property type="match status" value="1"/>
</dbReference>
<dbReference type="GO" id="GO:0015221">
    <property type="term" value="F:lipopolysaccharide transmembrane transporter activity"/>
    <property type="evidence" value="ECO:0007669"/>
    <property type="project" value="InterPro"/>
</dbReference>
<dbReference type="GO" id="GO:0017089">
    <property type="term" value="F:glycolipid transfer activity"/>
    <property type="evidence" value="ECO:0007669"/>
    <property type="project" value="TreeGrafter"/>
</dbReference>
<keyword evidence="1" id="KW-1003">Cell membrane</keyword>
<dbReference type="Proteomes" id="UP000307956">
    <property type="component" value="Unassembled WGS sequence"/>
</dbReference>
<name>A0A4S4APT9_9RHOO</name>
<reference evidence="6 7" key="1">
    <citation type="submission" date="2019-04" db="EMBL/GenBank/DDBJ databases">
        <title>Azoarcus rhizosphaerae sp. nov. isolated from rhizosphere of Ficus religiosa.</title>
        <authorList>
            <person name="Lin S.-Y."/>
            <person name="Hameed A."/>
            <person name="Hsu Y.-H."/>
            <person name="Young C.-C."/>
        </authorList>
    </citation>
    <scope>NUCLEOTIDE SEQUENCE [LARGE SCALE GENOMIC DNA]</scope>
    <source>
        <strain evidence="6 7">CC-YHH848</strain>
    </source>
</reference>
<dbReference type="PANTHER" id="PTHR37481:SF1">
    <property type="entry name" value="LIPOPOLYSACCHARIDE EXPORT SYSTEM PROTEIN LPTC"/>
    <property type="match status" value="1"/>
</dbReference>
<organism evidence="6 7">
    <name type="scientific">Pseudothauera rhizosphaerae</name>
    <dbReference type="NCBI Taxonomy" id="2565932"/>
    <lineage>
        <taxon>Bacteria</taxon>
        <taxon>Pseudomonadati</taxon>
        <taxon>Pseudomonadota</taxon>
        <taxon>Betaproteobacteria</taxon>
        <taxon>Rhodocyclales</taxon>
        <taxon>Zoogloeaceae</taxon>
        <taxon>Pseudothauera</taxon>
    </lineage>
</organism>
<dbReference type="EMBL" id="SSOD01000006">
    <property type="protein sequence ID" value="THF61724.1"/>
    <property type="molecule type" value="Genomic_DNA"/>
</dbReference>
<evidence type="ECO:0000313" key="6">
    <source>
        <dbReference type="EMBL" id="THF61724.1"/>
    </source>
</evidence>
<dbReference type="GO" id="GO:0030288">
    <property type="term" value="C:outer membrane-bounded periplasmic space"/>
    <property type="evidence" value="ECO:0007669"/>
    <property type="project" value="TreeGrafter"/>
</dbReference>
<dbReference type="NCBIfam" id="TIGR04409">
    <property type="entry name" value="LptC_YrbK"/>
    <property type="match status" value="1"/>
</dbReference>
<keyword evidence="3" id="KW-0812">Transmembrane</keyword>
<dbReference type="InterPro" id="IPR052363">
    <property type="entry name" value="LPS_export_LptC"/>
</dbReference>
<sequence>MAIPAHRIYPVVALALLAGATLWLERVSAPEEARTPVVERGKADFSADGTRLVSFGADGRQRYELLAERITHYPGANGTDITEFTRPRLTQTAEGRLLHLVADSGEAYREGEEILFTGKVRVRRSGIPGEPEAVFVSDTLTVWPDDERARSRTPVVLTRGDTVIRASGMQADNIFGTLQFDGRVNATMPRSGRNTP</sequence>
<evidence type="ECO:0000256" key="3">
    <source>
        <dbReference type="ARBA" id="ARBA00022692"/>
    </source>
</evidence>
<dbReference type="OrthoDB" id="8589410at2"/>
<keyword evidence="7" id="KW-1185">Reference proteome</keyword>
<dbReference type="GO" id="GO:0005886">
    <property type="term" value="C:plasma membrane"/>
    <property type="evidence" value="ECO:0007669"/>
    <property type="project" value="InterPro"/>
</dbReference>
<comment type="caution">
    <text evidence="6">The sequence shown here is derived from an EMBL/GenBank/DDBJ whole genome shotgun (WGS) entry which is preliminary data.</text>
</comment>
<dbReference type="AlphaFoldDB" id="A0A4S4APT9"/>
<gene>
    <name evidence="6" type="primary">lptC</name>
    <name evidence="6" type="ORF">E6O51_09770</name>
</gene>
<dbReference type="RefSeq" id="WP_136384798.1">
    <property type="nucleotide sequence ID" value="NZ_SSOD01000006.1"/>
</dbReference>
<evidence type="ECO:0000256" key="2">
    <source>
        <dbReference type="ARBA" id="ARBA00022519"/>
    </source>
</evidence>
<accession>A0A4S4APT9</accession>
<keyword evidence="2" id="KW-0997">Cell inner membrane</keyword>
<evidence type="ECO:0000313" key="7">
    <source>
        <dbReference type="Proteomes" id="UP000307956"/>
    </source>
</evidence>
<evidence type="ECO:0000256" key="1">
    <source>
        <dbReference type="ARBA" id="ARBA00022475"/>
    </source>
</evidence>
<evidence type="ECO:0000256" key="5">
    <source>
        <dbReference type="ARBA" id="ARBA00023136"/>
    </source>
</evidence>